<dbReference type="EMBL" id="WXWW01000102">
    <property type="protein sequence ID" value="NAW64855.1"/>
    <property type="molecule type" value="Genomic_DNA"/>
</dbReference>
<dbReference type="RefSeq" id="WP_161443676.1">
    <property type="nucleotide sequence ID" value="NZ_WXWW01000102.1"/>
</dbReference>
<gene>
    <name evidence="4" type="ORF">CAG72_06455</name>
</gene>
<dbReference type="Proteomes" id="UP000465712">
    <property type="component" value="Unassembled WGS sequence"/>
</dbReference>
<dbReference type="SUPFAM" id="SSF54909">
    <property type="entry name" value="Dimeric alpha+beta barrel"/>
    <property type="match status" value="1"/>
</dbReference>
<dbReference type="PANTHER" id="PTHR35174:SF4">
    <property type="entry name" value="BLL7163 PROTEIN"/>
    <property type="match status" value="1"/>
</dbReference>
<protein>
    <recommendedName>
        <fullName evidence="6">Transcription initiation protein</fullName>
    </recommendedName>
</protein>
<organism evidence="4 5">
    <name type="scientific">Photobacterium halotolerans</name>
    <dbReference type="NCBI Taxonomy" id="265726"/>
    <lineage>
        <taxon>Bacteria</taxon>
        <taxon>Pseudomonadati</taxon>
        <taxon>Pseudomonadota</taxon>
        <taxon>Gammaproteobacteria</taxon>
        <taxon>Vibrionales</taxon>
        <taxon>Vibrionaceae</taxon>
        <taxon>Photobacterium</taxon>
    </lineage>
</organism>
<dbReference type="SUPFAM" id="SSF54593">
    <property type="entry name" value="Glyoxalase/Bleomycin resistance protein/Dihydroxybiphenyl dioxygenase"/>
    <property type="match status" value="1"/>
</dbReference>
<dbReference type="Pfam" id="PF03795">
    <property type="entry name" value="YCII"/>
    <property type="match status" value="1"/>
</dbReference>
<dbReference type="Pfam" id="PF06983">
    <property type="entry name" value="3-dmu-9_3-mt"/>
    <property type="match status" value="1"/>
</dbReference>
<dbReference type="InterPro" id="IPR029068">
    <property type="entry name" value="Glyas_Bleomycin-R_OHBP_Dase"/>
</dbReference>
<evidence type="ECO:0000259" key="3">
    <source>
        <dbReference type="Pfam" id="PF06983"/>
    </source>
</evidence>
<sequence length="285" mass="31606">MKVMVIVKASESSEAGKMPTQELLLAMGEFNETLVKAGIMASGDGLKPSSEGIRVRFKGSERTVTKGPFAETNELVAGYWVWNVSSMDEAVEWVKKCPNPMEEASDIEIRPFYEMDDFAEIDSDGSARTQETQLRQTLAMQKAQSHCYLFFSGCCDEALQYYQKHLGASVVMLFRFNESPDPVPEGMLPPGFENKVMHCEFTVGNMTLFASDGCGDEGPFTGFNLALTIDSEAEARRVFDALADGGSVRMPLEKTFWSPLYGQVTDKFGMGWMVMLPGDDSQHQQ</sequence>
<evidence type="ECO:0000313" key="4">
    <source>
        <dbReference type="EMBL" id="NAW64855.1"/>
    </source>
</evidence>
<feature type="domain" description="PhnB-like" evidence="3">
    <location>
        <begin position="148"/>
        <end position="274"/>
    </location>
</feature>
<feature type="domain" description="YCII-related" evidence="2">
    <location>
        <begin position="1"/>
        <end position="112"/>
    </location>
</feature>
<dbReference type="PANTHER" id="PTHR35174">
    <property type="entry name" value="BLL7171 PROTEIN-RELATED"/>
    <property type="match status" value="1"/>
</dbReference>
<evidence type="ECO:0000256" key="1">
    <source>
        <dbReference type="ARBA" id="ARBA00007689"/>
    </source>
</evidence>
<accession>A0A7X4WCF8</accession>
<dbReference type="Gene3D" id="3.10.180.10">
    <property type="entry name" value="2,3-Dihydroxybiphenyl 1,2-Dioxygenase, domain 1"/>
    <property type="match status" value="1"/>
</dbReference>
<evidence type="ECO:0000313" key="5">
    <source>
        <dbReference type="Proteomes" id="UP000465712"/>
    </source>
</evidence>
<dbReference type="CDD" id="cd06588">
    <property type="entry name" value="PhnB_like"/>
    <property type="match status" value="1"/>
</dbReference>
<comment type="similarity">
    <text evidence="1">Belongs to the YciI family.</text>
</comment>
<dbReference type="AlphaFoldDB" id="A0A7X4WCF8"/>
<reference evidence="4 5" key="1">
    <citation type="submission" date="2017-05" db="EMBL/GenBank/DDBJ databases">
        <title>High clonality and local adaptation shapes Vibrionaceae linages within an endangered oasis.</title>
        <authorList>
            <person name="Vazquez-Rosas-Landa M."/>
        </authorList>
    </citation>
    <scope>NUCLEOTIDE SEQUENCE [LARGE SCALE GENOMIC DNA]</scope>
    <source>
        <strain evidence="4 5">P46_P4S1P180</strain>
    </source>
</reference>
<proteinExistence type="inferred from homology"/>
<dbReference type="InterPro" id="IPR005545">
    <property type="entry name" value="YCII"/>
</dbReference>
<dbReference type="InterPro" id="IPR028973">
    <property type="entry name" value="PhnB-like"/>
</dbReference>
<comment type="caution">
    <text evidence="4">The sequence shown here is derived from an EMBL/GenBank/DDBJ whole genome shotgun (WGS) entry which is preliminary data.</text>
</comment>
<dbReference type="InterPro" id="IPR011008">
    <property type="entry name" value="Dimeric_a/b-barrel"/>
</dbReference>
<dbReference type="Gene3D" id="3.30.70.1060">
    <property type="entry name" value="Dimeric alpha+beta barrel"/>
    <property type="match status" value="1"/>
</dbReference>
<name>A0A7X4WCF8_9GAMM</name>
<evidence type="ECO:0008006" key="6">
    <source>
        <dbReference type="Google" id="ProtNLM"/>
    </source>
</evidence>
<evidence type="ECO:0000259" key="2">
    <source>
        <dbReference type="Pfam" id="PF03795"/>
    </source>
</evidence>